<evidence type="ECO:0000256" key="1">
    <source>
        <dbReference type="SAM" id="Phobius"/>
    </source>
</evidence>
<proteinExistence type="predicted"/>
<sequence length="64" mass="7408">MIDFFLNIFSSMFQMNMRDHHEIPFAMPLLMACLVGGLIGFTIVRFIVKEQKEDAENAKTNSMH</sequence>
<name>A0A1V8M6D2_9GAMM</name>
<keyword evidence="1" id="KW-0472">Membrane</keyword>
<dbReference type="RefSeq" id="WP_080521719.1">
    <property type="nucleotide sequence ID" value="NZ_LPUF01000001.1"/>
</dbReference>
<comment type="caution">
    <text evidence="2">The sequence shown here is derived from an EMBL/GenBank/DDBJ whole genome shotgun (WGS) entry which is preliminary data.</text>
</comment>
<dbReference type="EMBL" id="LPUF01000001">
    <property type="protein sequence ID" value="OQK17107.1"/>
    <property type="molecule type" value="Genomic_DNA"/>
</dbReference>
<keyword evidence="3" id="KW-1185">Reference proteome</keyword>
<keyword evidence="1" id="KW-0812">Transmembrane</keyword>
<dbReference type="OrthoDB" id="5573925at2"/>
<protein>
    <submittedName>
        <fullName evidence="2">Uncharacterized protein</fullName>
    </submittedName>
</protein>
<accession>A0A1V8M6D2</accession>
<keyword evidence="1" id="KW-1133">Transmembrane helix</keyword>
<dbReference type="AlphaFoldDB" id="A0A1V8M6D2"/>
<dbReference type="Proteomes" id="UP000191980">
    <property type="component" value="Unassembled WGS sequence"/>
</dbReference>
<feature type="transmembrane region" description="Helical" evidence="1">
    <location>
        <begin position="25"/>
        <end position="48"/>
    </location>
</feature>
<gene>
    <name evidence="2" type="ORF">AU255_04190</name>
</gene>
<evidence type="ECO:0000313" key="2">
    <source>
        <dbReference type="EMBL" id="OQK17107.1"/>
    </source>
</evidence>
<organism evidence="2 3">
    <name type="scientific">Methyloprofundus sedimenti</name>
    <dbReference type="NCBI Taxonomy" id="1420851"/>
    <lineage>
        <taxon>Bacteria</taxon>
        <taxon>Pseudomonadati</taxon>
        <taxon>Pseudomonadota</taxon>
        <taxon>Gammaproteobacteria</taxon>
        <taxon>Methylococcales</taxon>
        <taxon>Methylococcaceae</taxon>
        <taxon>Methyloprofundus</taxon>
    </lineage>
</organism>
<evidence type="ECO:0000313" key="3">
    <source>
        <dbReference type="Proteomes" id="UP000191980"/>
    </source>
</evidence>
<reference evidence="2 3" key="1">
    <citation type="submission" date="2015-12" db="EMBL/GenBank/DDBJ databases">
        <authorList>
            <person name="Shamseldin A."/>
            <person name="Moawad H."/>
            <person name="Abd El-Rahim W.M."/>
            <person name="Sadowsky M.J."/>
        </authorList>
    </citation>
    <scope>NUCLEOTIDE SEQUENCE [LARGE SCALE GENOMIC DNA]</scope>
    <source>
        <strain evidence="2 3">WF1</strain>
    </source>
</reference>